<keyword evidence="6 9" id="KW-0418">Kinase</keyword>
<evidence type="ECO:0000256" key="8">
    <source>
        <dbReference type="NCBIfam" id="TIGR00746"/>
    </source>
</evidence>
<dbReference type="GO" id="GO:0008804">
    <property type="term" value="F:carbamate kinase activity"/>
    <property type="evidence" value="ECO:0007669"/>
    <property type="project" value="UniProtKB-UniRule"/>
</dbReference>
<keyword evidence="12" id="KW-1185">Reference proteome</keyword>
<dbReference type="RefSeq" id="WP_084577201.1">
    <property type="nucleotide sequence ID" value="NZ_CP155572.1"/>
</dbReference>
<dbReference type="InterPro" id="IPR001048">
    <property type="entry name" value="Asp/Glu/Uridylate_kinase"/>
</dbReference>
<gene>
    <name evidence="11" type="ORF">SAMN04488500_11730</name>
</gene>
<accession>A0A1W2DNX9</accession>
<dbReference type="Gene3D" id="3.40.1160.10">
    <property type="entry name" value="Acetylglutamate kinase-like"/>
    <property type="match status" value="1"/>
</dbReference>
<dbReference type="Pfam" id="PF00696">
    <property type="entry name" value="AA_kinase"/>
    <property type="match status" value="1"/>
</dbReference>
<evidence type="ECO:0000256" key="5">
    <source>
        <dbReference type="ARBA" id="ARBA00022679"/>
    </source>
</evidence>
<reference evidence="11 12" key="1">
    <citation type="submission" date="2017-04" db="EMBL/GenBank/DDBJ databases">
        <authorList>
            <person name="Afonso C.L."/>
            <person name="Miller P.J."/>
            <person name="Scott M.A."/>
            <person name="Spackman E."/>
            <person name="Goraichik I."/>
            <person name="Dimitrov K.M."/>
            <person name="Suarez D.L."/>
            <person name="Swayne D.E."/>
        </authorList>
    </citation>
    <scope>NUCLEOTIDE SEQUENCE [LARGE SCALE GENOMIC DNA]</scope>
    <source>
        <strain evidence="11 12">DSM 5090</strain>
    </source>
</reference>
<dbReference type="SUPFAM" id="SSF53633">
    <property type="entry name" value="Carbamate kinase-like"/>
    <property type="match status" value="1"/>
</dbReference>
<dbReference type="STRING" id="112901.SAMN04488500_11730"/>
<dbReference type="InterPro" id="IPR003964">
    <property type="entry name" value="Carb_kinase"/>
</dbReference>
<evidence type="ECO:0000256" key="2">
    <source>
        <dbReference type="ARBA" id="ARBA00011066"/>
    </source>
</evidence>
<dbReference type="GO" id="GO:0019546">
    <property type="term" value="P:L-arginine deiminase pathway"/>
    <property type="evidence" value="ECO:0007669"/>
    <property type="project" value="TreeGrafter"/>
</dbReference>
<dbReference type="OrthoDB" id="9766717at2"/>
<keyword evidence="5 9" id="KW-0808">Transferase</keyword>
<feature type="domain" description="Aspartate/glutamate/uridylate kinase" evidence="10">
    <location>
        <begin position="5"/>
        <end position="294"/>
    </location>
</feature>
<comment type="pathway">
    <text evidence="1">Metabolic intermediate metabolism; carbamoyl phosphate degradation; CO(2) and NH(3) from carbamoyl phosphate: step 1/1.</text>
</comment>
<organism evidence="11 12">
    <name type="scientific">Sporomusa malonica</name>
    <dbReference type="NCBI Taxonomy" id="112901"/>
    <lineage>
        <taxon>Bacteria</taxon>
        <taxon>Bacillati</taxon>
        <taxon>Bacillota</taxon>
        <taxon>Negativicutes</taxon>
        <taxon>Selenomonadales</taxon>
        <taxon>Sporomusaceae</taxon>
        <taxon>Sporomusa</taxon>
    </lineage>
</organism>
<dbReference type="NCBIfam" id="NF009007">
    <property type="entry name" value="PRK12352.1"/>
    <property type="match status" value="1"/>
</dbReference>
<dbReference type="UniPathway" id="UPA00996">
    <property type="reaction ID" value="UER00366"/>
</dbReference>
<dbReference type="FunFam" id="3.40.1160.10:FF:000007">
    <property type="entry name" value="Carbamate kinase"/>
    <property type="match status" value="1"/>
</dbReference>
<dbReference type="PIRSF" id="PIRSF000723">
    <property type="entry name" value="Carbamate_kin"/>
    <property type="match status" value="1"/>
</dbReference>
<keyword evidence="4" id="KW-0056">Arginine metabolism</keyword>
<evidence type="ECO:0000256" key="3">
    <source>
        <dbReference type="ARBA" id="ARBA00013070"/>
    </source>
</evidence>
<dbReference type="AlphaFoldDB" id="A0A1W2DNX9"/>
<evidence type="ECO:0000256" key="4">
    <source>
        <dbReference type="ARBA" id="ARBA00022503"/>
    </source>
</evidence>
<sequence>MQKGICVVAIGGNAILSETDQGTINEQIENIRIVCTKIVGLIQQGYQVIVTHGNGPQVGQTLLRHKLSANIVSEGTLDACGAETQGLLGYLIQQVLRNELDKAGLSLDVAAIVTQVLVDKQDKAFQEPTKPIGPFYSKDEAEEVSRKYDRKIVEDSGRGYRMVVPSPIPVDIVEKNTILSLLKSGNVVIAAGGGGIPVVRQDNGLVGIAAVIDKDAASSLLARMVGADYLLLLTGVEKVCINYRQPNESQLDFLPVWQAEKYLAEGQFPEGSMAPKIRAAVEFVKYGGTKAIITTLNNICAALQGETGTAIGLGDQPPVAGYPAGAIAEKTIMESCVM</sequence>
<evidence type="ECO:0000256" key="6">
    <source>
        <dbReference type="ARBA" id="ARBA00022777"/>
    </source>
</evidence>
<comment type="similarity">
    <text evidence="2 9">Belongs to the carbamate kinase family.</text>
</comment>
<proteinExistence type="inferred from homology"/>
<dbReference type="GO" id="GO:0005829">
    <property type="term" value="C:cytosol"/>
    <property type="evidence" value="ECO:0007669"/>
    <property type="project" value="TreeGrafter"/>
</dbReference>
<dbReference type="CDD" id="cd04235">
    <property type="entry name" value="AAK_CK"/>
    <property type="match status" value="1"/>
</dbReference>
<evidence type="ECO:0000256" key="1">
    <source>
        <dbReference type="ARBA" id="ARBA00005118"/>
    </source>
</evidence>
<name>A0A1W2DNX9_9FIRM</name>
<dbReference type="EMBL" id="FWXI01000017">
    <property type="protein sequence ID" value="SMC99215.1"/>
    <property type="molecule type" value="Genomic_DNA"/>
</dbReference>
<dbReference type="PRINTS" id="PR01469">
    <property type="entry name" value="CARBMTKINASE"/>
</dbReference>
<protein>
    <recommendedName>
        <fullName evidence="3 8">Carbamate kinase</fullName>
    </recommendedName>
</protein>
<dbReference type="PANTHER" id="PTHR30409:SF1">
    <property type="entry name" value="CARBAMATE KINASE-RELATED"/>
    <property type="match status" value="1"/>
</dbReference>
<evidence type="ECO:0000259" key="10">
    <source>
        <dbReference type="Pfam" id="PF00696"/>
    </source>
</evidence>
<evidence type="ECO:0000313" key="12">
    <source>
        <dbReference type="Proteomes" id="UP000192738"/>
    </source>
</evidence>
<evidence type="ECO:0000313" key="11">
    <source>
        <dbReference type="EMBL" id="SMC99215.1"/>
    </source>
</evidence>
<dbReference type="PANTHER" id="PTHR30409">
    <property type="entry name" value="CARBAMATE KINASE"/>
    <property type="match status" value="1"/>
</dbReference>
<evidence type="ECO:0000256" key="9">
    <source>
        <dbReference type="PIRNR" id="PIRNR000723"/>
    </source>
</evidence>
<evidence type="ECO:0000256" key="7">
    <source>
        <dbReference type="ARBA" id="ARBA00048467"/>
    </source>
</evidence>
<dbReference type="NCBIfam" id="TIGR00746">
    <property type="entry name" value="arcC"/>
    <property type="match status" value="1"/>
</dbReference>
<comment type="catalytic activity">
    <reaction evidence="7">
        <text>hydrogencarbonate + NH4(+) + ATP = carbamoyl phosphate + ADP + H2O + H(+)</text>
        <dbReference type="Rhea" id="RHEA:10152"/>
        <dbReference type="ChEBI" id="CHEBI:15377"/>
        <dbReference type="ChEBI" id="CHEBI:15378"/>
        <dbReference type="ChEBI" id="CHEBI:17544"/>
        <dbReference type="ChEBI" id="CHEBI:28938"/>
        <dbReference type="ChEBI" id="CHEBI:30616"/>
        <dbReference type="ChEBI" id="CHEBI:58228"/>
        <dbReference type="ChEBI" id="CHEBI:456216"/>
        <dbReference type="EC" id="2.7.2.2"/>
    </reaction>
</comment>
<dbReference type="InterPro" id="IPR036393">
    <property type="entry name" value="AceGlu_kinase-like_sf"/>
</dbReference>
<dbReference type="Proteomes" id="UP000192738">
    <property type="component" value="Unassembled WGS sequence"/>
</dbReference>